<dbReference type="InterPro" id="IPR022601">
    <property type="entry name" value="DUF3160"/>
</dbReference>
<evidence type="ECO:0000256" key="1">
    <source>
        <dbReference type="ARBA" id="ARBA00005662"/>
    </source>
</evidence>
<dbReference type="AlphaFoldDB" id="X1A9Q0"/>
<dbReference type="SMART" id="SM01325">
    <property type="entry name" value="DUF3160"/>
    <property type="match status" value="1"/>
</dbReference>
<accession>X1A9Q0</accession>
<dbReference type="PANTHER" id="PTHR33393">
    <property type="entry name" value="POLYGLUTAMINE SYNTHESIS ACCESSORY PROTEIN RV0574C-RELATED"/>
    <property type="match status" value="1"/>
</dbReference>
<evidence type="ECO:0000313" key="3">
    <source>
        <dbReference type="EMBL" id="GAG79145.1"/>
    </source>
</evidence>
<gene>
    <name evidence="3" type="ORF">S01H4_35492</name>
</gene>
<dbReference type="EMBL" id="BART01018878">
    <property type="protein sequence ID" value="GAG79145.1"/>
    <property type="molecule type" value="Genomic_DNA"/>
</dbReference>
<name>X1A9Q0_9ZZZZ</name>
<dbReference type="Pfam" id="PF11369">
    <property type="entry name" value="DUF3160"/>
    <property type="match status" value="1"/>
</dbReference>
<reference evidence="3" key="1">
    <citation type="journal article" date="2014" name="Front. Microbiol.">
        <title>High frequency of phylogenetically diverse reductive dehalogenase-homologous genes in deep subseafloor sedimentary metagenomes.</title>
        <authorList>
            <person name="Kawai M."/>
            <person name="Futagami T."/>
            <person name="Toyoda A."/>
            <person name="Takaki Y."/>
            <person name="Nishi S."/>
            <person name="Hori S."/>
            <person name="Arai W."/>
            <person name="Tsubouchi T."/>
            <person name="Morono Y."/>
            <person name="Uchiyama I."/>
            <person name="Ito T."/>
            <person name="Fujiyama A."/>
            <person name="Inagaki F."/>
            <person name="Takami H."/>
        </authorList>
    </citation>
    <scope>NUCLEOTIDE SEQUENCE</scope>
    <source>
        <strain evidence="3">Expedition CK06-06</strain>
    </source>
</reference>
<evidence type="ECO:0000259" key="2">
    <source>
        <dbReference type="Pfam" id="PF09587"/>
    </source>
</evidence>
<comment type="caution">
    <text evidence="3">The sequence shown here is derived from an EMBL/GenBank/DDBJ whole genome shotgun (WGS) entry which is preliminary data.</text>
</comment>
<protein>
    <recommendedName>
        <fullName evidence="2">Capsule synthesis protein CapA domain-containing protein</fullName>
    </recommendedName>
</protein>
<feature type="non-terminal residue" evidence="3">
    <location>
        <position position="295"/>
    </location>
</feature>
<comment type="similarity">
    <text evidence="1">Belongs to the CapA family.</text>
</comment>
<proteinExistence type="inferred from homology"/>
<dbReference type="PANTHER" id="PTHR33393:SF11">
    <property type="entry name" value="POLYGLUTAMINE SYNTHESIS ACCESSORY PROTEIN RV0574C-RELATED"/>
    <property type="match status" value="1"/>
</dbReference>
<dbReference type="Pfam" id="PF09587">
    <property type="entry name" value="PGA_cap"/>
    <property type="match status" value="1"/>
</dbReference>
<organism evidence="3">
    <name type="scientific">marine sediment metagenome</name>
    <dbReference type="NCBI Taxonomy" id="412755"/>
    <lineage>
        <taxon>unclassified sequences</taxon>
        <taxon>metagenomes</taxon>
        <taxon>ecological metagenomes</taxon>
    </lineage>
</organism>
<dbReference type="InterPro" id="IPR052169">
    <property type="entry name" value="CW_Biosynth-Accessory"/>
</dbReference>
<sequence>MAFIGVGSQLLDPQVEVPDYAADLVEAELARIDEAGGLRPSPLFPGLENGEDYSQYIPRGHYTLSEELERYFRSMMWYGRMTFRLKTLDPEVGRAETRSGLLLVQALRNAQVDGRPALEAWMDLYSPTVFFVGHSDDLLASQYMEVMDAVYGPGVSGVEGIFSHAAPWLRAADLTLGNFEGAIPVEGIRVLDHGSITSEEIGSITSEEIGSSGIRRDIGTGNIDPEYAPFELLIPPEASETLRAAGFDLLSLANNHTLDAGIPGLLETISRLKACGIVPLGVGPEPIIHNADGLR</sequence>
<dbReference type="InterPro" id="IPR019079">
    <property type="entry name" value="Capsule_synth_CapA"/>
</dbReference>
<dbReference type="InterPro" id="IPR029052">
    <property type="entry name" value="Metallo-depent_PP-like"/>
</dbReference>
<feature type="domain" description="Capsule synthesis protein CapA" evidence="2">
    <location>
        <begin position="230"/>
        <end position="284"/>
    </location>
</feature>
<dbReference type="SUPFAM" id="SSF56300">
    <property type="entry name" value="Metallo-dependent phosphatases"/>
    <property type="match status" value="1"/>
</dbReference>